<proteinExistence type="predicted"/>
<dbReference type="SMART" id="SM00387">
    <property type="entry name" value="HATPase_c"/>
    <property type="match status" value="1"/>
</dbReference>
<keyword evidence="6 13" id="KW-0418">Kinase</keyword>
<evidence type="ECO:0000256" key="5">
    <source>
        <dbReference type="ARBA" id="ARBA00022679"/>
    </source>
</evidence>
<dbReference type="SMART" id="SM00448">
    <property type="entry name" value="REC"/>
    <property type="match status" value="1"/>
</dbReference>
<feature type="modified residue" description="4-aspartylphosphate" evidence="9">
    <location>
        <position position="637"/>
    </location>
</feature>
<dbReference type="PRINTS" id="PR00344">
    <property type="entry name" value="BCTRLSENSOR"/>
</dbReference>
<dbReference type="PANTHER" id="PTHR43047">
    <property type="entry name" value="TWO-COMPONENT HISTIDINE PROTEIN KINASE"/>
    <property type="match status" value="1"/>
</dbReference>
<sequence length="706" mass="78300">MRLGKTKRFPNPSKHLTGMLAMGLAIGVLVTLLLFIRAYQKLNASILNERVEAVQQLGFLLSDKVAMLKDAYADETRQLAFMLENSQVTSREEMRRMFSGSGDILLVTAAGNLQAMDGRMWIIKDDDLRINVSQGTNVESSFATIQTQGDFWLFSLGLKGVTLDGEEIAGLVKPVNAQEYADIATIPLYNGMGASYVIDSDGRIVMRPNATEANDLFNGYNLYSIMAKEGVSLTELEQLKTAVAQGQSFQFVTFMRDMTWLIQSVSTDANRGIIIAVPISVTAKDTYGQMRSVIFLITLVVLFLAALVLSALVLMIKRNQAVSLEQAKARAKNDFLDKMSHDIRTPLNAIIGMHELALGSPDDPGLVTDCLKKAKMSSEYLVSVINDVLDMSKIESGKMTVSNRQFNMEELLDHVMQMEENPAREKRLSLFLDLESPIDTDFIGDSLRIRQCLINLVSNSIKFTPESGEIHLSYRVEPIDETYCLVRFKVRDTGIGMSEDFLERIFTPFEQEYSSLTSSYVGSGLGLSIVNSLVSLMNGTIFVESDLGHGSCFTISLPLPMAPKSAASRPVMDEEGLVEQLKDRRVLVAEDNDINREIISLMLEKLGLAVDTAVNGRDVLNKFTQSSPDSYSMILMDIQMPVMDGLEAARQIRASARPDRRIPIVALSANAFDEDTQRSLDAGMQAHLAKPVDIIELKRILKLYIK</sequence>
<evidence type="ECO:0000256" key="4">
    <source>
        <dbReference type="ARBA" id="ARBA00022553"/>
    </source>
</evidence>
<dbReference type="InterPro" id="IPR011006">
    <property type="entry name" value="CheY-like_superfamily"/>
</dbReference>
<evidence type="ECO:0000256" key="7">
    <source>
        <dbReference type="ARBA" id="ARBA00023012"/>
    </source>
</evidence>
<evidence type="ECO:0000256" key="8">
    <source>
        <dbReference type="ARBA" id="ARBA00024867"/>
    </source>
</evidence>
<evidence type="ECO:0000256" key="6">
    <source>
        <dbReference type="ARBA" id="ARBA00022777"/>
    </source>
</evidence>
<accession>A0ABV2FUD6</accession>
<keyword evidence="4 9" id="KW-0597">Phosphoprotein</keyword>
<dbReference type="InterPro" id="IPR003594">
    <property type="entry name" value="HATPase_dom"/>
</dbReference>
<dbReference type="CDD" id="cd16922">
    <property type="entry name" value="HATPase_EvgS-ArcB-TorS-like"/>
    <property type="match status" value="1"/>
</dbReference>
<dbReference type="EC" id="2.7.13.3" evidence="2"/>
<evidence type="ECO:0000313" key="14">
    <source>
        <dbReference type="Proteomes" id="UP001549200"/>
    </source>
</evidence>
<feature type="domain" description="Histidine kinase" evidence="11">
    <location>
        <begin position="338"/>
        <end position="561"/>
    </location>
</feature>
<dbReference type="InterPro" id="IPR005467">
    <property type="entry name" value="His_kinase_dom"/>
</dbReference>
<evidence type="ECO:0000256" key="2">
    <source>
        <dbReference type="ARBA" id="ARBA00012438"/>
    </source>
</evidence>
<dbReference type="InterPro" id="IPR036890">
    <property type="entry name" value="HATPase_C_sf"/>
</dbReference>
<dbReference type="PROSITE" id="PS50110">
    <property type="entry name" value="RESPONSE_REGULATORY"/>
    <property type="match status" value="1"/>
</dbReference>
<name>A0ABV2FUD6_9FIRM</name>
<dbReference type="InterPro" id="IPR036097">
    <property type="entry name" value="HisK_dim/P_sf"/>
</dbReference>
<keyword evidence="7" id="KW-0902">Two-component regulatory system</keyword>
<dbReference type="PANTHER" id="PTHR43047:SF72">
    <property type="entry name" value="OSMOSENSING HISTIDINE PROTEIN KINASE SLN1"/>
    <property type="match status" value="1"/>
</dbReference>
<dbReference type="InterPro" id="IPR003661">
    <property type="entry name" value="HisK_dim/P_dom"/>
</dbReference>
<evidence type="ECO:0000256" key="10">
    <source>
        <dbReference type="SAM" id="Phobius"/>
    </source>
</evidence>
<dbReference type="GeneID" id="93162507"/>
<dbReference type="RefSeq" id="WP_082173936.1">
    <property type="nucleotide sequence ID" value="NZ_JBCOSW010000002.1"/>
</dbReference>
<feature type="domain" description="Response regulatory" evidence="12">
    <location>
        <begin position="585"/>
        <end position="705"/>
    </location>
</feature>
<dbReference type="InterPro" id="IPR004358">
    <property type="entry name" value="Sig_transdc_His_kin-like_C"/>
</dbReference>
<dbReference type="Gene3D" id="1.10.287.130">
    <property type="match status" value="1"/>
</dbReference>
<dbReference type="Proteomes" id="UP001549200">
    <property type="component" value="Unassembled WGS sequence"/>
</dbReference>
<organism evidence="13 14">
    <name type="scientific">Enterocloster citroniae</name>
    <dbReference type="NCBI Taxonomy" id="358743"/>
    <lineage>
        <taxon>Bacteria</taxon>
        <taxon>Bacillati</taxon>
        <taxon>Bacillota</taxon>
        <taxon>Clostridia</taxon>
        <taxon>Lachnospirales</taxon>
        <taxon>Lachnospiraceae</taxon>
        <taxon>Enterocloster</taxon>
    </lineage>
</organism>
<dbReference type="PROSITE" id="PS50109">
    <property type="entry name" value="HIS_KIN"/>
    <property type="match status" value="1"/>
</dbReference>
<keyword evidence="5" id="KW-0808">Transferase</keyword>
<gene>
    <name evidence="13" type="ORF">ABID13_001238</name>
</gene>
<feature type="transmembrane region" description="Helical" evidence="10">
    <location>
        <begin position="293"/>
        <end position="316"/>
    </location>
</feature>
<dbReference type="SUPFAM" id="SSF55874">
    <property type="entry name" value="ATPase domain of HSP90 chaperone/DNA topoisomerase II/histidine kinase"/>
    <property type="match status" value="1"/>
</dbReference>
<dbReference type="SUPFAM" id="SSF47384">
    <property type="entry name" value="Homodimeric domain of signal transducing histidine kinase"/>
    <property type="match status" value="1"/>
</dbReference>
<dbReference type="SMART" id="SM00388">
    <property type="entry name" value="HisKA"/>
    <property type="match status" value="1"/>
</dbReference>
<evidence type="ECO:0000256" key="9">
    <source>
        <dbReference type="PROSITE-ProRule" id="PRU00169"/>
    </source>
</evidence>
<comment type="function">
    <text evidence="8">May play the central regulatory role in sporulation. It may be an element of the effector pathway responsible for the activation of sporulation genes in response to nutritional stress. Spo0A may act in concert with spo0H (a sigma factor) to control the expression of some genes that are critical to the sporulation process.</text>
</comment>
<dbReference type="GO" id="GO:0016301">
    <property type="term" value="F:kinase activity"/>
    <property type="evidence" value="ECO:0007669"/>
    <property type="project" value="UniProtKB-KW"/>
</dbReference>
<feature type="transmembrane region" description="Helical" evidence="10">
    <location>
        <begin position="16"/>
        <end position="36"/>
    </location>
</feature>
<dbReference type="Pfam" id="PF00072">
    <property type="entry name" value="Response_reg"/>
    <property type="match status" value="1"/>
</dbReference>
<evidence type="ECO:0000256" key="3">
    <source>
        <dbReference type="ARBA" id="ARBA00018672"/>
    </source>
</evidence>
<keyword evidence="10" id="KW-0472">Membrane</keyword>
<keyword evidence="10" id="KW-0812">Transmembrane</keyword>
<dbReference type="Pfam" id="PF00512">
    <property type="entry name" value="HisKA"/>
    <property type="match status" value="1"/>
</dbReference>
<comment type="caution">
    <text evidence="13">The sequence shown here is derived from an EMBL/GenBank/DDBJ whole genome shotgun (WGS) entry which is preliminary data.</text>
</comment>
<evidence type="ECO:0000259" key="11">
    <source>
        <dbReference type="PROSITE" id="PS50109"/>
    </source>
</evidence>
<evidence type="ECO:0000256" key="1">
    <source>
        <dbReference type="ARBA" id="ARBA00000085"/>
    </source>
</evidence>
<dbReference type="Pfam" id="PF02518">
    <property type="entry name" value="HATPase_c"/>
    <property type="match status" value="1"/>
</dbReference>
<dbReference type="InterPro" id="IPR001789">
    <property type="entry name" value="Sig_transdc_resp-reg_receiver"/>
</dbReference>
<dbReference type="CDD" id="cd17546">
    <property type="entry name" value="REC_hyHK_CKI1_RcsC-like"/>
    <property type="match status" value="1"/>
</dbReference>
<protein>
    <recommendedName>
        <fullName evidence="3">Stage 0 sporulation protein A homolog</fullName>
        <ecNumber evidence="2">2.7.13.3</ecNumber>
    </recommendedName>
</protein>
<keyword evidence="10" id="KW-1133">Transmembrane helix</keyword>
<dbReference type="EMBL" id="JBEPLZ010000004">
    <property type="protein sequence ID" value="MET3569611.1"/>
    <property type="molecule type" value="Genomic_DNA"/>
</dbReference>
<reference evidence="13 14" key="1">
    <citation type="submission" date="2024-06" db="EMBL/GenBank/DDBJ databases">
        <title>Genomic Encyclopedia of Type Strains, Phase IV (KMG-IV): sequencing the most valuable type-strain genomes for metagenomic binning, comparative biology and taxonomic classification.</title>
        <authorList>
            <person name="Goeker M."/>
        </authorList>
    </citation>
    <scope>NUCLEOTIDE SEQUENCE [LARGE SCALE GENOMIC DNA]</scope>
    <source>
        <strain evidence="13 14">DSM 19261</strain>
    </source>
</reference>
<evidence type="ECO:0000259" key="12">
    <source>
        <dbReference type="PROSITE" id="PS50110"/>
    </source>
</evidence>
<keyword evidence="14" id="KW-1185">Reference proteome</keyword>
<dbReference type="Gene3D" id="3.40.50.2300">
    <property type="match status" value="1"/>
</dbReference>
<dbReference type="Gene3D" id="3.30.565.10">
    <property type="entry name" value="Histidine kinase-like ATPase, C-terminal domain"/>
    <property type="match status" value="1"/>
</dbReference>
<comment type="catalytic activity">
    <reaction evidence="1">
        <text>ATP + protein L-histidine = ADP + protein N-phospho-L-histidine.</text>
        <dbReference type="EC" id="2.7.13.3"/>
    </reaction>
</comment>
<dbReference type="SUPFAM" id="SSF52172">
    <property type="entry name" value="CheY-like"/>
    <property type="match status" value="1"/>
</dbReference>
<evidence type="ECO:0000313" key="13">
    <source>
        <dbReference type="EMBL" id="MET3569611.1"/>
    </source>
</evidence>
<dbReference type="CDD" id="cd00082">
    <property type="entry name" value="HisKA"/>
    <property type="match status" value="1"/>
</dbReference>